<organism evidence="3 4">
    <name type="scientific">Mycoplasmopsis caviae</name>
    <dbReference type="NCBI Taxonomy" id="55603"/>
    <lineage>
        <taxon>Bacteria</taxon>
        <taxon>Bacillati</taxon>
        <taxon>Mycoplasmatota</taxon>
        <taxon>Mycoplasmoidales</taxon>
        <taxon>Metamycoplasmataceae</taxon>
        <taxon>Mycoplasmopsis</taxon>
    </lineage>
</organism>
<dbReference type="OrthoDB" id="400593at2"/>
<dbReference type="EMBL" id="CP101806">
    <property type="protein sequence ID" value="UUD35338.1"/>
    <property type="molecule type" value="Genomic_DNA"/>
</dbReference>
<dbReference type="NCBIfam" id="NF045999">
    <property type="entry name" value="MAG1140_fam"/>
    <property type="match status" value="1"/>
</dbReference>
<evidence type="ECO:0000313" key="5">
    <source>
        <dbReference type="Proteomes" id="UP001058569"/>
    </source>
</evidence>
<reference evidence="3 4" key="1">
    <citation type="submission" date="2018-12" db="EMBL/GenBank/DDBJ databases">
        <authorList>
            <consortium name="Pathogen Informatics"/>
        </authorList>
    </citation>
    <scope>NUCLEOTIDE SEQUENCE [LARGE SCALE GENOMIC DNA]</scope>
    <source>
        <strain evidence="3 4">NCTC10126</strain>
    </source>
</reference>
<keyword evidence="1" id="KW-1133">Transmembrane helix</keyword>
<keyword evidence="5" id="KW-1185">Reference proteome</keyword>
<protein>
    <submittedName>
        <fullName evidence="3">Uncharacterized protein</fullName>
    </submittedName>
</protein>
<evidence type="ECO:0000313" key="4">
    <source>
        <dbReference type="Proteomes" id="UP000280036"/>
    </source>
</evidence>
<dbReference type="Proteomes" id="UP001058569">
    <property type="component" value="Chromosome"/>
</dbReference>
<name>A0A3P8LI05_9BACT</name>
<keyword evidence="1" id="KW-0812">Transmembrane</keyword>
<keyword evidence="1" id="KW-0472">Membrane</keyword>
<sequence length="128" mass="14829">MKRLTTVSKWVWISLILLTITTIALITFICLYHIDKTLKVKLLVNNQKDLTLLASDKTAYFLKRNQKIVININDQIFDLKISNLKIENQTIKITFYHIPNTLRLLPNTTLDGTVFVDRTSLLNLILKS</sequence>
<dbReference type="EMBL" id="UZVY01000001">
    <property type="protein sequence ID" value="VDR41882.1"/>
    <property type="molecule type" value="Genomic_DNA"/>
</dbReference>
<dbReference type="Proteomes" id="UP000280036">
    <property type="component" value="Unassembled WGS sequence"/>
</dbReference>
<evidence type="ECO:0000313" key="3">
    <source>
        <dbReference type="EMBL" id="VDR41882.1"/>
    </source>
</evidence>
<dbReference type="RefSeq" id="WP_126118138.1">
    <property type="nucleotide sequence ID" value="NZ_CP101806.1"/>
</dbReference>
<accession>A0A3P8LI05</accession>
<evidence type="ECO:0000256" key="1">
    <source>
        <dbReference type="SAM" id="Phobius"/>
    </source>
</evidence>
<gene>
    <name evidence="3" type="ORF">NCTC10126_00370</name>
    <name evidence="2" type="ORF">NPA07_00465</name>
</gene>
<proteinExistence type="predicted"/>
<feature type="transmembrane region" description="Helical" evidence="1">
    <location>
        <begin position="12"/>
        <end position="34"/>
    </location>
</feature>
<reference evidence="2" key="2">
    <citation type="submission" date="2022-07" db="EMBL/GenBank/DDBJ databases">
        <title>Complete genome of Mycoplasma caviae type strain G122.</title>
        <authorList>
            <person name="Spergser J."/>
        </authorList>
    </citation>
    <scope>NUCLEOTIDE SEQUENCE</scope>
    <source>
        <strain evidence="2">G122</strain>
    </source>
</reference>
<evidence type="ECO:0000313" key="2">
    <source>
        <dbReference type="EMBL" id="UUD35338.1"/>
    </source>
</evidence>
<dbReference type="AlphaFoldDB" id="A0A3P8LI05"/>